<organism evidence="2 3">
    <name type="scientific">Pseudallescheria apiosperma</name>
    <name type="common">Scedosporium apiospermum</name>
    <dbReference type="NCBI Taxonomy" id="563466"/>
    <lineage>
        <taxon>Eukaryota</taxon>
        <taxon>Fungi</taxon>
        <taxon>Dikarya</taxon>
        <taxon>Ascomycota</taxon>
        <taxon>Pezizomycotina</taxon>
        <taxon>Sordariomycetes</taxon>
        <taxon>Hypocreomycetidae</taxon>
        <taxon>Microascales</taxon>
        <taxon>Microascaceae</taxon>
        <taxon>Scedosporium</taxon>
    </lineage>
</organism>
<dbReference type="VEuPathDB" id="FungiDB:SAPIO_CDS1873"/>
<dbReference type="Proteomes" id="UP000028545">
    <property type="component" value="Unassembled WGS sequence"/>
</dbReference>
<feature type="region of interest" description="Disordered" evidence="1">
    <location>
        <begin position="1"/>
        <end position="66"/>
    </location>
</feature>
<dbReference type="HOGENOM" id="CLU_581598_0_0_1"/>
<feature type="compositionally biased region" description="Basic and acidic residues" evidence="1">
    <location>
        <begin position="381"/>
        <end position="404"/>
    </location>
</feature>
<protein>
    <recommendedName>
        <fullName evidence="4">Protein kinase domain-containing protein</fullName>
    </recommendedName>
</protein>
<sequence length="417" mass="47784">MSQQVYKVSTPPAEPHLPIEEVDETAGVGSPLMQTLSKGVPRSRTPSRSSSPQRPPSITGDPSLVSAPSPSNIFSANLCLNFKLDLPPPRQIVAAPELPPSTRPDGGLDLPDFRGYRFLSDLPLDDSPPAMRYKNFKAPLLRRFRKHDQPVWFLKRMGQGYEGVVYKVLVDRKRFALKIGKDMSFKHWPFLNECQTAARIEKIRWAIGHAESPIMVNANILDDTDMRKNMWCFSEEGQENPVEFENAVPMTPADTIVRCHGWLKIPRKQLPPDFHYARILGRPDWYEETTHYFALVYDYVKRSPRDREHYVLQENIDFFYYSGFTYWFRHPNNWRGERLVDFGDLASPFRFRPKWYGAPPHSTSLDFFNPPKGDTSEDERDGNQPDGKHSNDKPAEKEMGKDEPGVAASEPNGDCQD</sequence>
<reference evidence="2 3" key="1">
    <citation type="journal article" date="2014" name="Genome Announc.">
        <title>Draft genome sequence of the pathogenic fungus Scedosporium apiospermum.</title>
        <authorList>
            <person name="Vandeputte P."/>
            <person name="Ghamrawi S."/>
            <person name="Rechenmann M."/>
            <person name="Iltis A."/>
            <person name="Giraud S."/>
            <person name="Fleury M."/>
            <person name="Thornton C."/>
            <person name="Delhaes L."/>
            <person name="Meyer W."/>
            <person name="Papon N."/>
            <person name="Bouchara J.P."/>
        </authorList>
    </citation>
    <scope>NUCLEOTIDE SEQUENCE [LARGE SCALE GENOMIC DNA]</scope>
    <source>
        <strain evidence="2 3">IHEM 14462</strain>
    </source>
</reference>
<dbReference type="AlphaFoldDB" id="A0A084GDX7"/>
<feature type="region of interest" description="Disordered" evidence="1">
    <location>
        <begin position="362"/>
        <end position="417"/>
    </location>
</feature>
<feature type="compositionally biased region" description="Low complexity" evidence="1">
    <location>
        <begin position="42"/>
        <end position="52"/>
    </location>
</feature>
<name>A0A084GDX7_PSEDA</name>
<dbReference type="RefSeq" id="XP_016645338.1">
    <property type="nucleotide sequence ID" value="XM_016785041.1"/>
</dbReference>
<gene>
    <name evidence="2" type="ORF">SAPIO_CDS1873</name>
</gene>
<comment type="caution">
    <text evidence="2">The sequence shown here is derived from an EMBL/GenBank/DDBJ whole genome shotgun (WGS) entry which is preliminary data.</text>
</comment>
<evidence type="ECO:0008006" key="4">
    <source>
        <dbReference type="Google" id="ProtNLM"/>
    </source>
</evidence>
<keyword evidence="3" id="KW-1185">Reference proteome</keyword>
<accession>A0A084GDX7</accession>
<evidence type="ECO:0000256" key="1">
    <source>
        <dbReference type="SAM" id="MobiDB-lite"/>
    </source>
</evidence>
<dbReference type="EMBL" id="JOWA01000077">
    <property type="protein sequence ID" value="KEZ45539.1"/>
    <property type="molecule type" value="Genomic_DNA"/>
</dbReference>
<evidence type="ECO:0000313" key="3">
    <source>
        <dbReference type="Proteomes" id="UP000028545"/>
    </source>
</evidence>
<dbReference type="OrthoDB" id="4633509at2759"/>
<dbReference type="KEGG" id="sapo:SAPIO_CDS1873"/>
<dbReference type="GeneID" id="27720945"/>
<proteinExistence type="predicted"/>
<evidence type="ECO:0000313" key="2">
    <source>
        <dbReference type="EMBL" id="KEZ45539.1"/>
    </source>
</evidence>